<gene>
    <name evidence="2" type="ORF">A0U93_09740</name>
</gene>
<keyword evidence="3" id="KW-1185">Reference proteome</keyword>
<dbReference type="KEGG" id="nch:A0U93_09740"/>
<dbReference type="STRING" id="320497.A0U93_09740"/>
<organism evidence="2 3">
    <name type="scientific">Neoasaia chiangmaiensis</name>
    <dbReference type="NCBI Taxonomy" id="320497"/>
    <lineage>
        <taxon>Bacteria</taxon>
        <taxon>Pseudomonadati</taxon>
        <taxon>Pseudomonadota</taxon>
        <taxon>Alphaproteobacteria</taxon>
        <taxon>Acetobacterales</taxon>
        <taxon>Acetobacteraceae</taxon>
        <taxon>Neoasaia</taxon>
    </lineage>
</organism>
<dbReference type="InterPro" id="IPR025915">
    <property type="entry name" value="Phage_gp49_66"/>
</dbReference>
<proteinExistence type="predicted"/>
<evidence type="ECO:0000313" key="3">
    <source>
        <dbReference type="Proteomes" id="UP000188604"/>
    </source>
</evidence>
<sequence>MGLSSTAWFKGRHPASRPTSRGGRAHLTPSHIDDTISAEFWGRASDLFRPHHPALECLTIGVVVLKNGFTLVGTSACASPENFDAEIGRKIALQNAREQIWQLEGYHLRSRLHEETEQ</sequence>
<name>A0A1U9KQP5_9PROT</name>
<protein>
    <submittedName>
        <fullName evidence="2">Uncharacterized protein</fullName>
    </submittedName>
</protein>
<dbReference type="AlphaFoldDB" id="A0A1U9KQP5"/>
<accession>A0A1U9KQP5</accession>
<dbReference type="Proteomes" id="UP000188604">
    <property type="component" value="Chromosome"/>
</dbReference>
<feature type="region of interest" description="Disordered" evidence="1">
    <location>
        <begin position="1"/>
        <end position="29"/>
    </location>
</feature>
<dbReference type="EMBL" id="CP014691">
    <property type="protein sequence ID" value="AQS88174.1"/>
    <property type="molecule type" value="Genomic_DNA"/>
</dbReference>
<reference evidence="2 3" key="1">
    <citation type="submission" date="2016-03" db="EMBL/GenBank/DDBJ databases">
        <title>Acetic acid bacteria sequencing.</title>
        <authorList>
            <person name="Brandt J."/>
            <person name="Jakob F."/>
            <person name="Vogel R.F."/>
        </authorList>
    </citation>
    <scope>NUCLEOTIDE SEQUENCE [LARGE SCALE GENOMIC DNA]</scope>
    <source>
        <strain evidence="2 3">NBRC 101099</strain>
    </source>
</reference>
<dbReference type="Pfam" id="PF13876">
    <property type="entry name" value="Phage_gp49_66"/>
    <property type="match status" value="1"/>
</dbReference>
<evidence type="ECO:0000256" key="1">
    <source>
        <dbReference type="SAM" id="MobiDB-lite"/>
    </source>
</evidence>
<evidence type="ECO:0000313" key="2">
    <source>
        <dbReference type="EMBL" id="AQS88174.1"/>
    </source>
</evidence>